<sequence length="99" mass="11024">MRAKHPLCVCEPVVEADCELDAERTYCSSGTVTLHLGAKDRMQIMGKRCGATLDIVYKSTLCMRVVAPPEASRCYSWHFNEEIGSLIEDQGSVVILELF</sequence>
<proteinExistence type="predicted"/>
<gene>
    <name evidence="1" type="ORF">CITCOLO1_LOCUS19174</name>
</gene>
<reference evidence="1 2" key="1">
    <citation type="submission" date="2024-03" db="EMBL/GenBank/DDBJ databases">
        <authorList>
            <person name="Gkanogiannis A."/>
            <person name="Becerra Lopez-Lavalle L."/>
        </authorList>
    </citation>
    <scope>NUCLEOTIDE SEQUENCE [LARGE SCALE GENOMIC DNA]</scope>
</reference>
<dbReference type="EMBL" id="OZ021741">
    <property type="protein sequence ID" value="CAK9326813.1"/>
    <property type="molecule type" value="Genomic_DNA"/>
</dbReference>
<dbReference type="Proteomes" id="UP001642487">
    <property type="component" value="Chromosome 7"/>
</dbReference>
<name>A0ABP0Z4S1_9ROSI</name>
<evidence type="ECO:0000313" key="1">
    <source>
        <dbReference type="EMBL" id="CAK9326813.1"/>
    </source>
</evidence>
<organism evidence="1 2">
    <name type="scientific">Citrullus colocynthis</name>
    <name type="common">colocynth</name>
    <dbReference type="NCBI Taxonomy" id="252529"/>
    <lineage>
        <taxon>Eukaryota</taxon>
        <taxon>Viridiplantae</taxon>
        <taxon>Streptophyta</taxon>
        <taxon>Embryophyta</taxon>
        <taxon>Tracheophyta</taxon>
        <taxon>Spermatophyta</taxon>
        <taxon>Magnoliopsida</taxon>
        <taxon>eudicotyledons</taxon>
        <taxon>Gunneridae</taxon>
        <taxon>Pentapetalae</taxon>
        <taxon>rosids</taxon>
        <taxon>fabids</taxon>
        <taxon>Cucurbitales</taxon>
        <taxon>Cucurbitaceae</taxon>
        <taxon>Benincaseae</taxon>
        <taxon>Citrullus</taxon>
    </lineage>
</organism>
<evidence type="ECO:0000313" key="2">
    <source>
        <dbReference type="Proteomes" id="UP001642487"/>
    </source>
</evidence>
<keyword evidence="2" id="KW-1185">Reference proteome</keyword>
<accession>A0ABP0Z4S1</accession>
<protein>
    <submittedName>
        <fullName evidence="1">Uncharacterized protein</fullName>
    </submittedName>
</protein>